<keyword evidence="9" id="KW-0812">Transmembrane</keyword>
<sequence>MIRRATRDECHARTVAGVSAPAPASVRTPAATYARDVRVTWWYTASSILFLHVFAVFMWALVVVLRGTTLDIVLVLIGAAGSVASGVLLLIHYRREPLDDGDDSARRPVWPLVLLGVGSAVVLGVGAGSVLLAAALAAQALCTVRWRAGIRVRLVALMLVIVIAVWVIEATRLSPDGYISLTFALPLFATMLAPLTATSLWWWDIVRELDRARRAEGRLAAAQERLRLAGDLHDLQGHHLQVIALQLELAEKMMGRDPDAAVEQVRAARASVDEARRGTRDLAARFRGVPLPDELANAADLLRAAGLTVDLLVDTEAERAPADVLGPVVRESTTNVLKHGGGVSASLSLARHDGAWVLTVENDSRSAASPVGDGAGLSGIAERVGSVGGTVDATRLGDRFRVTVRVPEEVFA</sequence>
<proteinExistence type="predicted"/>
<feature type="domain" description="Signal transduction histidine kinase subgroup 3 dimerisation and phosphoacceptor" evidence="10">
    <location>
        <begin position="224"/>
        <end position="288"/>
    </location>
</feature>
<dbReference type="GO" id="GO:0005524">
    <property type="term" value="F:ATP binding"/>
    <property type="evidence" value="ECO:0007669"/>
    <property type="project" value="UniProtKB-KW"/>
</dbReference>
<dbReference type="PANTHER" id="PTHR24421:SF10">
    <property type="entry name" value="NITRATE_NITRITE SENSOR PROTEIN NARQ"/>
    <property type="match status" value="1"/>
</dbReference>
<evidence type="ECO:0000256" key="7">
    <source>
        <dbReference type="ARBA" id="ARBA00022840"/>
    </source>
</evidence>
<feature type="transmembrane region" description="Helical" evidence="9">
    <location>
        <begin position="41"/>
        <end position="65"/>
    </location>
</feature>
<dbReference type="Pfam" id="PF07730">
    <property type="entry name" value="HisKA_3"/>
    <property type="match status" value="1"/>
</dbReference>
<evidence type="ECO:0000313" key="12">
    <source>
        <dbReference type="Proteomes" id="UP000186456"/>
    </source>
</evidence>
<dbReference type="InterPro" id="IPR011712">
    <property type="entry name" value="Sig_transdc_His_kin_sub3_dim/P"/>
</dbReference>
<dbReference type="Gene3D" id="3.30.565.10">
    <property type="entry name" value="Histidine kinase-like ATPase, C-terminal domain"/>
    <property type="match status" value="1"/>
</dbReference>
<keyword evidence="9" id="KW-0472">Membrane</keyword>
<reference evidence="11 12" key="1">
    <citation type="submission" date="2016-10" db="EMBL/GenBank/DDBJ databases">
        <authorList>
            <person name="de Groot N.N."/>
        </authorList>
    </citation>
    <scope>NUCLEOTIDE SEQUENCE [LARGE SCALE GENOMIC DNA]</scope>
    <source>
        <strain evidence="11 12">StLB037</strain>
    </source>
</reference>
<organism evidence="11 12">
    <name type="scientific">Microbacterium testaceum (strain StLB037)</name>
    <dbReference type="NCBI Taxonomy" id="979556"/>
    <lineage>
        <taxon>Bacteria</taxon>
        <taxon>Bacillati</taxon>
        <taxon>Actinomycetota</taxon>
        <taxon>Actinomycetes</taxon>
        <taxon>Micrococcales</taxon>
        <taxon>Microbacteriaceae</taxon>
        <taxon>Microbacterium</taxon>
    </lineage>
</organism>
<dbReference type="EC" id="2.7.13.3" evidence="2"/>
<keyword evidence="5" id="KW-0547">Nucleotide-binding</keyword>
<feature type="transmembrane region" description="Helical" evidence="9">
    <location>
        <begin position="150"/>
        <end position="168"/>
    </location>
</feature>
<protein>
    <recommendedName>
        <fullName evidence="2">histidine kinase</fullName>
        <ecNumber evidence="2">2.7.13.3</ecNumber>
    </recommendedName>
</protein>
<evidence type="ECO:0000256" key="4">
    <source>
        <dbReference type="ARBA" id="ARBA00022679"/>
    </source>
</evidence>
<evidence type="ECO:0000256" key="9">
    <source>
        <dbReference type="SAM" id="Phobius"/>
    </source>
</evidence>
<dbReference type="SUPFAM" id="SSF55874">
    <property type="entry name" value="ATPase domain of HSP90 chaperone/DNA topoisomerase II/histidine kinase"/>
    <property type="match status" value="1"/>
</dbReference>
<feature type="transmembrane region" description="Helical" evidence="9">
    <location>
        <begin position="72"/>
        <end position="93"/>
    </location>
</feature>
<dbReference type="InterPro" id="IPR036890">
    <property type="entry name" value="HATPase_C_sf"/>
</dbReference>
<evidence type="ECO:0000256" key="5">
    <source>
        <dbReference type="ARBA" id="ARBA00022741"/>
    </source>
</evidence>
<keyword evidence="8" id="KW-0902">Two-component regulatory system</keyword>
<dbReference type="GO" id="GO:0016020">
    <property type="term" value="C:membrane"/>
    <property type="evidence" value="ECO:0007669"/>
    <property type="project" value="InterPro"/>
</dbReference>
<keyword evidence="6 11" id="KW-0418">Kinase</keyword>
<evidence type="ECO:0000256" key="8">
    <source>
        <dbReference type="ARBA" id="ARBA00023012"/>
    </source>
</evidence>
<dbReference type="GO" id="GO:0000155">
    <property type="term" value="F:phosphorelay sensor kinase activity"/>
    <property type="evidence" value="ECO:0007669"/>
    <property type="project" value="InterPro"/>
</dbReference>
<feature type="transmembrane region" description="Helical" evidence="9">
    <location>
        <begin position="180"/>
        <end position="203"/>
    </location>
</feature>
<dbReference type="AlphaFoldDB" id="A0A1H0KIY7"/>
<gene>
    <name evidence="11" type="ORF">SAMN04487788_0025</name>
</gene>
<dbReference type="InterPro" id="IPR050482">
    <property type="entry name" value="Sensor_HK_TwoCompSys"/>
</dbReference>
<evidence type="ECO:0000259" key="10">
    <source>
        <dbReference type="Pfam" id="PF07730"/>
    </source>
</evidence>
<keyword evidence="4" id="KW-0808">Transferase</keyword>
<feature type="transmembrane region" description="Helical" evidence="9">
    <location>
        <begin position="113"/>
        <end position="138"/>
    </location>
</feature>
<evidence type="ECO:0000256" key="2">
    <source>
        <dbReference type="ARBA" id="ARBA00012438"/>
    </source>
</evidence>
<name>A0A1H0KIY7_MICTS</name>
<dbReference type="EMBL" id="FNJN01000001">
    <property type="protein sequence ID" value="SDO55954.1"/>
    <property type="molecule type" value="Genomic_DNA"/>
</dbReference>
<evidence type="ECO:0000256" key="1">
    <source>
        <dbReference type="ARBA" id="ARBA00000085"/>
    </source>
</evidence>
<keyword evidence="7" id="KW-0067">ATP-binding</keyword>
<dbReference type="PANTHER" id="PTHR24421">
    <property type="entry name" value="NITRATE/NITRITE SENSOR PROTEIN NARX-RELATED"/>
    <property type="match status" value="1"/>
</dbReference>
<dbReference type="Gene3D" id="1.20.5.1930">
    <property type="match status" value="1"/>
</dbReference>
<evidence type="ECO:0000256" key="6">
    <source>
        <dbReference type="ARBA" id="ARBA00022777"/>
    </source>
</evidence>
<evidence type="ECO:0000256" key="3">
    <source>
        <dbReference type="ARBA" id="ARBA00022553"/>
    </source>
</evidence>
<accession>A0A1H0KIY7</accession>
<keyword evidence="9" id="KW-1133">Transmembrane helix</keyword>
<comment type="catalytic activity">
    <reaction evidence="1">
        <text>ATP + protein L-histidine = ADP + protein N-phospho-L-histidine.</text>
        <dbReference type="EC" id="2.7.13.3"/>
    </reaction>
</comment>
<evidence type="ECO:0000313" key="11">
    <source>
        <dbReference type="EMBL" id="SDO55954.1"/>
    </source>
</evidence>
<keyword evidence="3" id="KW-0597">Phosphoprotein</keyword>
<dbReference type="GO" id="GO:0046983">
    <property type="term" value="F:protein dimerization activity"/>
    <property type="evidence" value="ECO:0007669"/>
    <property type="project" value="InterPro"/>
</dbReference>
<dbReference type="CDD" id="cd16917">
    <property type="entry name" value="HATPase_UhpB-NarQ-NarX-like"/>
    <property type="match status" value="1"/>
</dbReference>
<dbReference type="Proteomes" id="UP000186456">
    <property type="component" value="Unassembled WGS sequence"/>
</dbReference>